<dbReference type="InterPro" id="IPR010412">
    <property type="entry name" value="DUF1007"/>
</dbReference>
<dbReference type="Proteomes" id="UP000323886">
    <property type="component" value="Unassembled WGS sequence"/>
</dbReference>
<evidence type="ECO:0000313" key="2">
    <source>
        <dbReference type="EMBL" id="KAA5602285.1"/>
    </source>
</evidence>
<proteinExistence type="predicted"/>
<evidence type="ECO:0000313" key="3">
    <source>
        <dbReference type="Proteomes" id="UP000323886"/>
    </source>
</evidence>
<keyword evidence="3" id="KW-1185">Reference proteome</keyword>
<dbReference type="PROSITE" id="PS00018">
    <property type="entry name" value="EF_HAND_1"/>
    <property type="match status" value="1"/>
</dbReference>
<dbReference type="InterPro" id="IPR018247">
    <property type="entry name" value="EF_Hand_1_Ca_BS"/>
</dbReference>
<name>A0A5M6I3B2_9HYPH</name>
<reference evidence="2 3" key="1">
    <citation type="submission" date="2019-09" db="EMBL/GenBank/DDBJ databases">
        <title>Draft Whole-Genome sequence of Blastochloris sulfoviridis DSM 729.</title>
        <authorList>
            <person name="Meyer T.E."/>
            <person name="Kyndt J.A."/>
        </authorList>
    </citation>
    <scope>NUCLEOTIDE SEQUENCE [LARGE SCALE GENOMIC DNA]</scope>
    <source>
        <strain evidence="2 3">DSM 729</strain>
    </source>
</reference>
<sequence>MGVRRKSLTGWAFAGVLGLVLTGLVPDAARAHPHVWVIAKSELLYTPEGAVTGVRLTWEFDDMFSAFATQGLDADHDGKLSREELAELAKTNVESLKEFDYFTYAKSGSRKLAFADPTDYYLEQQKDVLVLHFTLPLQKPVVSKDSLRLEVYDPTMFVSFAFADGDEAITLAGAPAGCSVAIERPKPLQPGQPLTLSESFFNSLTASSDFGAQFANRATVKCP</sequence>
<dbReference type="PROSITE" id="PS50222">
    <property type="entry name" value="EF_HAND_2"/>
    <property type="match status" value="1"/>
</dbReference>
<dbReference type="GO" id="GO:0005509">
    <property type="term" value="F:calcium ion binding"/>
    <property type="evidence" value="ECO:0007669"/>
    <property type="project" value="InterPro"/>
</dbReference>
<protein>
    <submittedName>
        <fullName evidence="2">DUF1007 family protein</fullName>
    </submittedName>
</protein>
<dbReference type="RefSeq" id="WP_150096881.1">
    <property type="nucleotide sequence ID" value="NZ_VWPL01000008.1"/>
</dbReference>
<dbReference type="OrthoDB" id="1679673at2"/>
<feature type="domain" description="EF-hand" evidence="1">
    <location>
        <begin position="72"/>
        <end position="95"/>
    </location>
</feature>
<comment type="caution">
    <text evidence="2">The sequence shown here is derived from an EMBL/GenBank/DDBJ whole genome shotgun (WGS) entry which is preliminary data.</text>
</comment>
<dbReference type="AlphaFoldDB" id="A0A5M6I3B2"/>
<gene>
    <name evidence="2" type="ORF">F1193_06600</name>
</gene>
<dbReference type="InterPro" id="IPR002048">
    <property type="entry name" value="EF_hand_dom"/>
</dbReference>
<dbReference type="InterPro" id="IPR016537">
    <property type="entry name" value="UCP008159_ABC"/>
</dbReference>
<dbReference type="EMBL" id="VWPL01000008">
    <property type="protein sequence ID" value="KAA5602285.1"/>
    <property type="molecule type" value="Genomic_DNA"/>
</dbReference>
<organism evidence="2 3">
    <name type="scientific">Blastochloris sulfoviridis</name>
    <dbReference type="NCBI Taxonomy" id="50712"/>
    <lineage>
        <taxon>Bacteria</taxon>
        <taxon>Pseudomonadati</taxon>
        <taxon>Pseudomonadota</taxon>
        <taxon>Alphaproteobacteria</taxon>
        <taxon>Hyphomicrobiales</taxon>
        <taxon>Blastochloridaceae</taxon>
        <taxon>Blastochloris</taxon>
    </lineage>
</organism>
<dbReference type="PIRSF" id="PIRSF008159">
    <property type="entry name" value="UCP008159_ABC"/>
    <property type="match status" value="1"/>
</dbReference>
<dbReference type="Pfam" id="PF06226">
    <property type="entry name" value="DUF1007"/>
    <property type="match status" value="1"/>
</dbReference>
<accession>A0A5M6I3B2</accession>
<evidence type="ECO:0000259" key="1">
    <source>
        <dbReference type="PROSITE" id="PS50222"/>
    </source>
</evidence>